<reference evidence="2 3" key="1">
    <citation type="submission" date="2023-07" db="EMBL/GenBank/DDBJ databases">
        <title>Genomic Encyclopedia of Type Strains, Phase IV (KMG-IV): sequencing the most valuable type-strain genomes for metagenomic binning, comparative biology and taxonomic classification.</title>
        <authorList>
            <person name="Goeker M."/>
        </authorList>
    </citation>
    <scope>NUCLEOTIDE SEQUENCE [LARGE SCALE GENOMIC DNA]</scope>
    <source>
        <strain evidence="2 3">DSM 100301</strain>
    </source>
</reference>
<keyword evidence="1" id="KW-0472">Membrane</keyword>
<keyword evidence="3" id="KW-1185">Reference proteome</keyword>
<keyword evidence="1" id="KW-0812">Transmembrane</keyword>
<proteinExistence type="predicted"/>
<protein>
    <submittedName>
        <fullName evidence="2">Anti-sigma factor RsiW</fullName>
    </submittedName>
</protein>
<organism evidence="2 3">
    <name type="scientific">Rhizobium paknamense</name>
    <dbReference type="NCBI Taxonomy" id="1206817"/>
    <lineage>
        <taxon>Bacteria</taxon>
        <taxon>Pseudomonadati</taxon>
        <taxon>Pseudomonadota</taxon>
        <taxon>Alphaproteobacteria</taxon>
        <taxon>Hyphomicrobiales</taxon>
        <taxon>Rhizobiaceae</taxon>
        <taxon>Rhizobium/Agrobacterium group</taxon>
        <taxon>Rhizobium</taxon>
    </lineage>
</organism>
<dbReference type="RefSeq" id="WP_307158521.1">
    <property type="nucleotide sequence ID" value="NZ_JAUSWH010000008.1"/>
</dbReference>
<dbReference type="EMBL" id="JAUSWH010000008">
    <property type="protein sequence ID" value="MDQ0456319.1"/>
    <property type="molecule type" value="Genomic_DNA"/>
</dbReference>
<evidence type="ECO:0000256" key="1">
    <source>
        <dbReference type="SAM" id="Phobius"/>
    </source>
</evidence>
<evidence type="ECO:0000313" key="2">
    <source>
        <dbReference type="EMBL" id="MDQ0456319.1"/>
    </source>
</evidence>
<name>A0ABU0IDK0_9HYPH</name>
<comment type="caution">
    <text evidence="2">The sequence shown here is derived from an EMBL/GenBank/DDBJ whole genome shotgun (WGS) entry which is preliminary data.</text>
</comment>
<feature type="transmembrane region" description="Helical" evidence="1">
    <location>
        <begin position="84"/>
        <end position="105"/>
    </location>
</feature>
<gene>
    <name evidence="2" type="ORF">QO005_002660</name>
</gene>
<evidence type="ECO:0000313" key="3">
    <source>
        <dbReference type="Proteomes" id="UP001235269"/>
    </source>
</evidence>
<keyword evidence="1" id="KW-1133">Transmembrane helix</keyword>
<sequence>MRNGEPSITESDLIAFADGRLDDAQHKAVTDYLASHPDAAEKIEMWRQQTSTLQALYATLPTGPLPSRLDVHAMERRIRDERAAWRRFAAAAVVLLAVGLTGGWFGRGLLMPADAAPDPLLAEATQAHKLYASEVLHPVEVSGTNAPQLKTWLSKRLNRPLDIPDLKAHGFSLVGGRLLPSKEGAAAQLMYQDESGQRVTLYIVPSDDEPETTIRWTHLTTGASGLQALFWNDETIRCAMIGDLPKEHMQVLADETYKQLS</sequence>
<accession>A0ABU0IDK0</accession>
<dbReference type="Proteomes" id="UP001235269">
    <property type="component" value="Unassembled WGS sequence"/>
</dbReference>